<keyword evidence="1 6" id="KW-0378">Hydrolase</keyword>
<evidence type="ECO:0000313" key="5">
    <source>
        <dbReference type="EMBL" id="GED68576.1"/>
    </source>
</evidence>
<feature type="transmembrane region" description="Helical" evidence="4">
    <location>
        <begin position="55"/>
        <end position="73"/>
    </location>
</feature>
<dbReference type="EMBL" id="LGIQ01000005">
    <property type="protein sequence ID" value="KNB73086.1"/>
    <property type="molecule type" value="Genomic_DNA"/>
</dbReference>
<keyword evidence="8" id="KW-1185">Reference proteome</keyword>
<keyword evidence="3" id="KW-0443">Lipid metabolism</keyword>
<organism evidence="6 7">
    <name type="scientific">Brevibacillus reuszeri</name>
    <dbReference type="NCBI Taxonomy" id="54915"/>
    <lineage>
        <taxon>Bacteria</taxon>
        <taxon>Bacillati</taxon>
        <taxon>Bacillota</taxon>
        <taxon>Bacilli</taxon>
        <taxon>Bacillales</taxon>
        <taxon>Paenibacillaceae</taxon>
        <taxon>Brevibacillus</taxon>
    </lineage>
</organism>
<comment type="caution">
    <text evidence="6">The sequence shown here is derived from an EMBL/GenBank/DDBJ whole genome shotgun (WGS) entry which is preliminary data.</text>
</comment>
<dbReference type="Proteomes" id="UP000319578">
    <property type="component" value="Unassembled WGS sequence"/>
</dbReference>
<dbReference type="InterPro" id="IPR029058">
    <property type="entry name" value="AB_hydrolase_fold"/>
</dbReference>
<accession>A0A0K9YWN4</accession>
<feature type="transmembrane region" description="Helical" evidence="4">
    <location>
        <begin position="29"/>
        <end position="49"/>
    </location>
</feature>
<dbReference type="PATRIC" id="fig|54915.3.peg.6102"/>
<evidence type="ECO:0000256" key="1">
    <source>
        <dbReference type="ARBA" id="ARBA00022801"/>
    </source>
</evidence>
<evidence type="ECO:0000313" key="8">
    <source>
        <dbReference type="Proteomes" id="UP000319578"/>
    </source>
</evidence>
<proteinExistence type="predicted"/>
<dbReference type="EMBL" id="BJON01000008">
    <property type="protein sequence ID" value="GED68576.1"/>
    <property type="molecule type" value="Genomic_DNA"/>
</dbReference>
<feature type="transmembrane region" description="Helical" evidence="4">
    <location>
        <begin position="85"/>
        <end position="108"/>
    </location>
</feature>
<protein>
    <submittedName>
        <fullName evidence="6">Carboxylic ester hydrolase</fullName>
    </submittedName>
</protein>
<dbReference type="Gene3D" id="3.40.50.1820">
    <property type="entry name" value="alpha/beta hydrolase"/>
    <property type="match status" value="1"/>
</dbReference>
<evidence type="ECO:0000256" key="2">
    <source>
        <dbReference type="ARBA" id="ARBA00022963"/>
    </source>
</evidence>
<dbReference type="OrthoDB" id="9814760at2"/>
<evidence type="ECO:0000256" key="4">
    <source>
        <dbReference type="SAM" id="Phobius"/>
    </source>
</evidence>
<reference evidence="5 8" key="3">
    <citation type="submission" date="2019-06" db="EMBL/GenBank/DDBJ databases">
        <title>Whole genome shotgun sequence of Brevibacillus reuszeri NBRC 15719.</title>
        <authorList>
            <person name="Hosoyama A."/>
            <person name="Uohara A."/>
            <person name="Ohji S."/>
            <person name="Ichikawa N."/>
        </authorList>
    </citation>
    <scope>NUCLEOTIDE SEQUENCE [LARGE SCALE GENOMIC DNA]</scope>
    <source>
        <strain evidence="5 8">NBRC 15719</strain>
    </source>
</reference>
<evidence type="ECO:0000313" key="7">
    <source>
        <dbReference type="Proteomes" id="UP000036834"/>
    </source>
</evidence>
<evidence type="ECO:0000256" key="3">
    <source>
        <dbReference type="ARBA" id="ARBA00023098"/>
    </source>
</evidence>
<keyword evidence="4" id="KW-0812">Transmembrane</keyword>
<dbReference type="GO" id="GO:0016042">
    <property type="term" value="P:lipid catabolic process"/>
    <property type="evidence" value="ECO:0007669"/>
    <property type="project" value="UniProtKB-KW"/>
</dbReference>
<dbReference type="Pfam" id="PF03403">
    <property type="entry name" value="PAF-AH_p_II"/>
    <property type="match status" value="2"/>
</dbReference>
<evidence type="ECO:0000313" key="6">
    <source>
        <dbReference type="EMBL" id="KNB73086.1"/>
    </source>
</evidence>
<dbReference type="Proteomes" id="UP000036834">
    <property type="component" value="Unassembled WGS sequence"/>
</dbReference>
<dbReference type="PANTHER" id="PTHR10272">
    <property type="entry name" value="PLATELET-ACTIVATING FACTOR ACETYLHYDROLASE"/>
    <property type="match status" value="1"/>
</dbReference>
<dbReference type="PANTHER" id="PTHR10272:SF0">
    <property type="entry name" value="PLATELET-ACTIVATING FACTOR ACETYLHYDROLASE"/>
    <property type="match status" value="1"/>
</dbReference>
<name>A0A0K9YWN4_9BACL</name>
<dbReference type="GO" id="GO:0003847">
    <property type="term" value="F:1-alkyl-2-acetylglycerophosphocholine esterase activity"/>
    <property type="evidence" value="ECO:0007669"/>
    <property type="project" value="TreeGrafter"/>
</dbReference>
<keyword evidence="2" id="KW-0442">Lipid degradation</keyword>
<feature type="transmembrane region" description="Helical" evidence="4">
    <location>
        <begin position="6"/>
        <end position="22"/>
    </location>
</feature>
<sequence length="469" mass="51932">MTNLEIIFVILLLLSSIPLFFIQRGFTKFNAAILLADYVFLLATVIAIGANWRMIPAYIVILLLTLQVLIKFGSTNVSKHWGAKLAKGAGLVVAVVAMIAVPTLFPLFSFPKPTGEYAVGTQAFHLVDPTRKELVVPNSRVNRELMVQVYYPAEKGTGTPAPYHENIDAFTKQFSATQEFPYIATTHLGLIKTHSYTNAVPLQTSAKFPLLLFAHGMSLYSQQNTFQLEELASHGYVIVAINFTGSAAITVFPDGDQVDFTPIENTITFLNNLILLWEQDASFVLDEVIRADFDDKFKPIAKLIDYDHIGMLGHSFGGATSAQMLVKDDRIKAAIDMDGGLYGAPMPKDGPGKPFMLMNAEASIRFMKEAYSQEPGNRDELFVESYLRNKTIEKTGVYTAVIPKTNHGSFTDLAAVSPLINEAGADVDAIYRLINDMALGFFDKNLKGININKMDQIQKNNPEIHLTRY</sequence>
<gene>
    <name evidence="6" type="ORF">ADS79_03680</name>
    <name evidence="5" type="ORF">BRE01_22780</name>
</gene>
<dbReference type="AlphaFoldDB" id="A0A0K9YWN4"/>
<keyword evidence="4" id="KW-0472">Membrane</keyword>
<dbReference type="SUPFAM" id="SSF53474">
    <property type="entry name" value="alpha/beta-Hydrolases"/>
    <property type="match status" value="1"/>
</dbReference>
<reference evidence="7" key="1">
    <citation type="submission" date="2015-07" db="EMBL/GenBank/DDBJ databases">
        <title>Genome sequencing project for genomic taxonomy and phylogenomics of Bacillus-like bacteria.</title>
        <authorList>
            <person name="Liu B."/>
            <person name="Wang J."/>
            <person name="Zhu Y."/>
            <person name="Liu G."/>
            <person name="Chen Q."/>
            <person name="Chen Z."/>
            <person name="Lan J."/>
            <person name="Che J."/>
            <person name="Ge C."/>
            <person name="Shi H."/>
            <person name="Pan Z."/>
            <person name="Liu X."/>
        </authorList>
    </citation>
    <scope>NUCLEOTIDE SEQUENCE [LARGE SCALE GENOMIC DNA]</scope>
    <source>
        <strain evidence="7">DSM 9887</strain>
    </source>
</reference>
<dbReference type="RefSeq" id="WP_049737076.1">
    <property type="nucleotide sequence ID" value="NZ_BJON01000008.1"/>
</dbReference>
<dbReference type="STRING" id="54915.ADS79_03680"/>
<reference evidence="6" key="2">
    <citation type="submission" date="2015-07" db="EMBL/GenBank/DDBJ databases">
        <title>MeaNS - Measles Nucleotide Surveillance Program.</title>
        <authorList>
            <person name="Tran T."/>
            <person name="Druce J."/>
        </authorList>
    </citation>
    <scope>NUCLEOTIDE SEQUENCE</scope>
    <source>
        <strain evidence="6">DSM 9887</strain>
    </source>
</reference>
<keyword evidence="4" id="KW-1133">Transmembrane helix</keyword>